<dbReference type="EMBL" id="JAEKNR010000120">
    <property type="protein sequence ID" value="MBJ7598655.1"/>
    <property type="molecule type" value="Genomic_DNA"/>
</dbReference>
<feature type="transmembrane region" description="Helical" evidence="1">
    <location>
        <begin position="47"/>
        <end position="65"/>
    </location>
</feature>
<comment type="caution">
    <text evidence="2">The sequence shown here is derived from an EMBL/GenBank/DDBJ whole genome shotgun (WGS) entry which is preliminary data.</text>
</comment>
<sequence length="136" mass="14533">MTVNRTQALVLGFSLLAWLSLLGILFAAPEVLDGALRLPVGNRPAEFGFLVALSAFLALLAVGVVSRWRWIFWLFLIAFLAGILRVPASVLELTGILPSAAPPWYTLLQAAIGVVQFAIGLAMLAGLRKAGTWGAF</sequence>
<keyword evidence="3" id="KW-1185">Reference proteome</keyword>
<evidence type="ECO:0000313" key="3">
    <source>
        <dbReference type="Proteomes" id="UP000612893"/>
    </source>
</evidence>
<dbReference type="Proteomes" id="UP000612893">
    <property type="component" value="Unassembled WGS sequence"/>
</dbReference>
<dbReference type="RefSeq" id="WP_338201846.1">
    <property type="nucleotide sequence ID" value="NZ_JAEKNR010000120.1"/>
</dbReference>
<feature type="transmembrane region" description="Helical" evidence="1">
    <location>
        <begin position="108"/>
        <end position="127"/>
    </location>
</feature>
<evidence type="ECO:0000313" key="2">
    <source>
        <dbReference type="EMBL" id="MBJ7598655.1"/>
    </source>
</evidence>
<dbReference type="AlphaFoldDB" id="A0A934N323"/>
<reference evidence="2" key="1">
    <citation type="submission" date="2020-10" db="EMBL/GenBank/DDBJ databases">
        <title>Ca. Dormibacterota MAGs.</title>
        <authorList>
            <person name="Montgomery K."/>
        </authorList>
    </citation>
    <scope>NUCLEOTIDE SEQUENCE [LARGE SCALE GENOMIC DNA]</scope>
    <source>
        <strain evidence="2">SC8812_S17_10</strain>
    </source>
</reference>
<feature type="transmembrane region" description="Helical" evidence="1">
    <location>
        <begin position="70"/>
        <end position="88"/>
    </location>
</feature>
<proteinExistence type="predicted"/>
<gene>
    <name evidence="2" type="ORF">JF922_11300</name>
</gene>
<evidence type="ECO:0000256" key="1">
    <source>
        <dbReference type="SAM" id="Phobius"/>
    </source>
</evidence>
<keyword evidence="1" id="KW-0472">Membrane</keyword>
<evidence type="ECO:0008006" key="4">
    <source>
        <dbReference type="Google" id="ProtNLM"/>
    </source>
</evidence>
<keyword evidence="1" id="KW-0812">Transmembrane</keyword>
<accession>A0A934N323</accession>
<organism evidence="2 3">
    <name type="scientific">Candidatus Nephthysia bennettiae</name>
    <dbReference type="NCBI Taxonomy" id="3127016"/>
    <lineage>
        <taxon>Bacteria</taxon>
        <taxon>Bacillati</taxon>
        <taxon>Candidatus Dormiibacterota</taxon>
        <taxon>Candidatus Dormibacteria</taxon>
        <taxon>Candidatus Dormibacterales</taxon>
        <taxon>Candidatus Dormibacteraceae</taxon>
        <taxon>Candidatus Nephthysia</taxon>
    </lineage>
</organism>
<name>A0A934N323_9BACT</name>
<keyword evidence="1" id="KW-1133">Transmembrane helix</keyword>
<protein>
    <recommendedName>
        <fullName evidence="4">DUF4149 domain-containing protein</fullName>
    </recommendedName>
</protein>